<keyword evidence="4" id="KW-1185">Reference proteome</keyword>
<keyword evidence="2" id="KW-1133">Transmembrane helix</keyword>
<evidence type="ECO:0000313" key="3">
    <source>
        <dbReference type="EMBL" id="MEN2789509.1"/>
    </source>
</evidence>
<feature type="transmembrane region" description="Helical" evidence="2">
    <location>
        <begin position="6"/>
        <end position="24"/>
    </location>
</feature>
<feature type="region of interest" description="Disordered" evidence="1">
    <location>
        <begin position="182"/>
        <end position="222"/>
    </location>
</feature>
<dbReference type="Proteomes" id="UP001419910">
    <property type="component" value="Unassembled WGS sequence"/>
</dbReference>
<evidence type="ECO:0008006" key="5">
    <source>
        <dbReference type="Google" id="ProtNLM"/>
    </source>
</evidence>
<keyword evidence="2" id="KW-0812">Transmembrane</keyword>
<evidence type="ECO:0000256" key="1">
    <source>
        <dbReference type="SAM" id="MobiDB-lite"/>
    </source>
</evidence>
<dbReference type="EMBL" id="JBDIME010000004">
    <property type="protein sequence ID" value="MEN2789509.1"/>
    <property type="molecule type" value="Genomic_DNA"/>
</dbReference>
<protein>
    <recommendedName>
        <fullName evidence="5">PH domain-containing protein</fullName>
    </recommendedName>
</protein>
<feature type="transmembrane region" description="Helical" evidence="2">
    <location>
        <begin position="72"/>
        <end position="91"/>
    </location>
</feature>
<keyword evidence="2" id="KW-0472">Membrane</keyword>
<name>A0ABU9Y129_9SPHN</name>
<reference evidence="3 4" key="1">
    <citation type="submission" date="2024-05" db="EMBL/GenBank/DDBJ databases">
        <authorList>
            <person name="Liu Q."/>
            <person name="Xin Y.-H."/>
        </authorList>
    </citation>
    <scope>NUCLEOTIDE SEQUENCE [LARGE SCALE GENOMIC DNA]</scope>
    <source>
        <strain evidence="3 4">CGMCC 1.10181</strain>
    </source>
</reference>
<evidence type="ECO:0000256" key="2">
    <source>
        <dbReference type="SAM" id="Phobius"/>
    </source>
</evidence>
<dbReference type="RefSeq" id="WP_343887190.1">
    <property type="nucleotide sequence ID" value="NZ_BAAAEH010000002.1"/>
</dbReference>
<gene>
    <name evidence="3" type="ORF">ABC974_07730</name>
</gene>
<accession>A0ABU9Y129</accession>
<proteinExistence type="predicted"/>
<comment type="caution">
    <text evidence="3">The sequence shown here is derived from an EMBL/GenBank/DDBJ whole genome shotgun (WGS) entry which is preliminary data.</text>
</comment>
<organism evidence="3 4">
    <name type="scientific">Sphingomonas oligophenolica</name>
    <dbReference type="NCBI Taxonomy" id="301154"/>
    <lineage>
        <taxon>Bacteria</taxon>
        <taxon>Pseudomonadati</taxon>
        <taxon>Pseudomonadota</taxon>
        <taxon>Alphaproteobacteria</taxon>
        <taxon>Sphingomonadales</taxon>
        <taxon>Sphingomonadaceae</taxon>
        <taxon>Sphingomonas</taxon>
    </lineage>
</organism>
<evidence type="ECO:0000313" key="4">
    <source>
        <dbReference type="Proteomes" id="UP001419910"/>
    </source>
</evidence>
<feature type="transmembrane region" description="Helical" evidence="2">
    <location>
        <begin position="45"/>
        <end position="66"/>
    </location>
</feature>
<sequence>MQSLAHSAVVIVTIVTFVTIPRWLSRRSKPAEQGDGRGRITPGKASAAVVTASGVLFSAAGCTGIWFGDVAIGSLLFAVGGALALFMAPSLTHWHDVVWTEATIEGPSRMFGLTLGRARTRLRWGEIARTGTTLTGYSFVETADRRRVYWSYLYRGFAVFEGQLELHRPDLFGDEAIERNAGTTTLGEVGPRNDRPARPSIDSDAGPAGTLYTRSNPGDLDS</sequence>